<dbReference type="GO" id="GO:0008932">
    <property type="term" value="F:lytic endotransglycosylase activity"/>
    <property type="evidence" value="ECO:0007669"/>
    <property type="project" value="TreeGrafter"/>
</dbReference>
<reference evidence="6 7" key="1">
    <citation type="submission" date="2017-08" db="EMBL/GenBank/DDBJ databases">
        <title>Draft genome sequences of 64 type strains of genus Staph aureus.</title>
        <authorList>
            <person name="Cole K."/>
            <person name="Golubchik T."/>
            <person name="Russell J."/>
            <person name="Foster D."/>
            <person name="Llewelyn M."/>
            <person name="Wilson D."/>
            <person name="Crook D."/>
            <person name="Paul J."/>
        </authorList>
    </citation>
    <scope>NUCLEOTIDE SEQUENCE [LARGE SCALE GENOMIC DNA]</scope>
    <source>
        <strain evidence="6 7">DSM 21968</strain>
    </source>
</reference>
<keyword evidence="3" id="KW-0961">Cell wall biogenesis/degradation</keyword>
<feature type="domain" description="LysM" evidence="5">
    <location>
        <begin position="27"/>
        <end position="70"/>
    </location>
</feature>
<feature type="domain" description="Peptidase C51" evidence="4">
    <location>
        <begin position="157"/>
        <end position="281"/>
    </location>
</feature>
<dbReference type="InterPro" id="IPR038765">
    <property type="entry name" value="Papain-like_cys_pep_sf"/>
</dbReference>
<dbReference type="Gene3D" id="3.10.350.10">
    <property type="entry name" value="LysM domain"/>
    <property type="match status" value="2"/>
</dbReference>
<evidence type="ECO:0000313" key="6">
    <source>
        <dbReference type="EMBL" id="PNZ27542.1"/>
    </source>
</evidence>
<dbReference type="Proteomes" id="UP000242752">
    <property type="component" value="Unassembled WGS sequence"/>
</dbReference>
<dbReference type="Pfam" id="PF05257">
    <property type="entry name" value="CHAP"/>
    <property type="match status" value="1"/>
</dbReference>
<dbReference type="InterPro" id="IPR036779">
    <property type="entry name" value="LysM_dom_sf"/>
</dbReference>
<dbReference type="PANTHER" id="PTHR33734:SF22">
    <property type="entry name" value="MEMBRANE-BOUND LYTIC MUREIN TRANSGLYCOSYLASE D"/>
    <property type="match status" value="1"/>
</dbReference>
<keyword evidence="7" id="KW-1185">Reference proteome</keyword>
<dbReference type="Gene3D" id="3.90.1720.10">
    <property type="entry name" value="endopeptidase domain like (from Nostoc punctiforme)"/>
    <property type="match status" value="1"/>
</dbReference>
<dbReference type="SUPFAM" id="SSF54001">
    <property type="entry name" value="Cysteine proteinases"/>
    <property type="match status" value="1"/>
</dbReference>
<dbReference type="GO" id="GO:0016787">
    <property type="term" value="F:hydrolase activity"/>
    <property type="evidence" value="ECO:0007669"/>
    <property type="project" value="UniProtKB-KW"/>
</dbReference>
<evidence type="ECO:0000259" key="4">
    <source>
        <dbReference type="PROSITE" id="PS50911"/>
    </source>
</evidence>
<evidence type="ECO:0000313" key="7">
    <source>
        <dbReference type="Proteomes" id="UP000242752"/>
    </source>
</evidence>
<evidence type="ECO:0000256" key="1">
    <source>
        <dbReference type="ARBA" id="ARBA00022729"/>
    </source>
</evidence>
<gene>
    <name evidence="6" type="ORF">CD122_06095</name>
</gene>
<keyword evidence="2" id="KW-0378">Hydrolase</keyword>
<accession>A0A2K3YPN7</accession>
<sequence>MKKFAFALTVTSGAAAVLAHQDAQASTQHAVQAGDSLWTVAAQYGTTVDAIKQANGLTSNMIFPGQTLSIGGGNAVQDTTQYNNVATTTTSGGGHTVIAGESLNIIAAQYGVSVQDLMNANDLNGYLIHPNQTLQIPGQSGYAPTTATNTAAAGGATGTTQANGGYNSPTFNHQNLYTWGQCTWHAFNRRAETGQPISTYWWNADHWANRAVADGYTVNNSPQAGAIMQSYEGPVGHVAYVERVNPDGSVLVSEMNYNTPPGQVGYRTVPGSLTSSYNYIH</sequence>
<comment type="caution">
    <text evidence="6">The sequence shown here is derived from an EMBL/GenBank/DDBJ whole genome shotgun (WGS) entry which is preliminary data.</text>
</comment>
<evidence type="ECO:0000259" key="5">
    <source>
        <dbReference type="PROSITE" id="PS51782"/>
    </source>
</evidence>
<organism evidence="6 7">
    <name type="scientific">Staphylococcus rostri</name>
    <dbReference type="NCBI Taxonomy" id="522262"/>
    <lineage>
        <taxon>Bacteria</taxon>
        <taxon>Bacillati</taxon>
        <taxon>Bacillota</taxon>
        <taxon>Bacilli</taxon>
        <taxon>Bacillales</taxon>
        <taxon>Staphylococcaceae</taxon>
        <taxon>Staphylococcus</taxon>
    </lineage>
</organism>
<dbReference type="Pfam" id="PF01476">
    <property type="entry name" value="LysM"/>
    <property type="match status" value="2"/>
</dbReference>
<protein>
    <submittedName>
        <fullName evidence="6">Peptidase M23</fullName>
    </submittedName>
</protein>
<dbReference type="InterPro" id="IPR018392">
    <property type="entry name" value="LysM"/>
</dbReference>
<dbReference type="AlphaFoldDB" id="A0A2K3YPN7"/>
<name>A0A2K3YPN7_9STAP</name>
<dbReference type="InterPro" id="IPR007921">
    <property type="entry name" value="CHAP_dom"/>
</dbReference>
<dbReference type="GO" id="GO:0071555">
    <property type="term" value="P:cell wall organization"/>
    <property type="evidence" value="ECO:0007669"/>
    <property type="project" value="UniProtKB-KW"/>
</dbReference>
<evidence type="ECO:0000256" key="2">
    <source>
        <dbReference type="ARBA" id="ARBA00022801"/>
    </source>
</evidence>
<dbReference type="PROSITE" id="PS51782">
    <property type="entry name" value="LYSM"/>
    <property type="match status" value="2"/>
</dbReference>
<feature type="domain" description="LysM" evidence="5">
    <location>
        <begin position="93"/>
        <end position="136"/>
    </location>
</feature>
<dbReference type="SUPFAM" id="SSF54106">
    <property type="entry name" value="LysM domain"/>
    <property type="match status" value="2"/>
</dbReference>
<dbReference type="PROSITE" id="PS50911">
    <property type="entry name" value="CHAP"/>
    <property type="match status" value="1"/>
</dbReference>
<proteinExistence type="predicted"/>
<evidence type="ECO:0000256" key="3">
    <source>
        <dbReference type="ARBA" id="ARBA00023316"/>
    </source>
</evidence>
<keyword evidence="1" id="KW-0732">Signal</keyword>
<dbReference type="PANTHER" id="PTHR33734">
    <property type="entry name" value="LYSM DOMAIN-CONTAINING GPI-ANCHORED PROTEIN 2"/>
    <property type="match status" value="1"/>
</dbReference>
<dbReference type="EMBL" id="PPRF01000036">
    <property type="protein sequence ID" value="PNZ27542.1"/>
    <property type="molecule type" value="Genomic_DNA"/>
</dbReference>
<dbReference type="OrthoDB" id="9813368at2"/>
<dbReference type="CDD" id="cd00118">
    <property type="entry name" value="LysM"/>
    <property type="match status" value="2"/>
</dbReference>
<dbReference type="RefSeq" id="WP_103358107.1">
    <property type="nucleotide sequence ID" value="NZ_CP113107.1"/>
</dbReference>
<dbReference type="SMART" id="SM00257">
    <property type="entry name" value="LysM"/>
    <property type="match status" value="2"/>
</dbReference>